<dbReference type="GO" id="GO:0016020">
    <property type="term" value="C:membrane"/>
    <property type="evidence" value="ECO:0007669"/>
    <property type="project" value="UniProtKB-SubCell"/>
</dbReference>
<feature type="transmembrane region" description="Helical" evidence="5">
    <location>
        <begin position="227"/>
        <end position="255"/>
    </location>
</feature>
<dbReference type="InterPro" id="IPR051533">
    <property type="entry name" value="WaaL-like"/>
</dbReference>
<protein>
    <submittedName>
        <fullName evidence="7">O-antigen ligase</fullName>
    </submittedName>
</protein>
<keyword evidence="4 5" id="KW-0472">Membrane</keyword>
<feature type="transmembrane region" description="Helical" evidence="5">
    <location>
        <begin position="153"/>
        <end position="172"/>
    </location>
</feature>
<feature type="transmembrane region" description="Helical" evidence="5">
    <location>
        <begin position="392"/>
        <end position="412"/>
    </location>
</feature>
<feature type="transmembrane region" description="Helical" evidence="5">
    <location>
        <begin position="70"/>
        <end position="89"/>
    </location>
</feature>
<evidence type="ECO:0000256" key="4">
    <source>
        <dbReference type="ARBA" id="ARBA00023136"/>
    </source>
</evidence>
<dbReference type="Proteomes" id="UP000198804">
    <property type="component" value="Unassembled WGS sequence"/>
</dbReference>
<feature type="transmembrane region" description="Helical" evidence="5">
    <location>
        <begin position="355"/>
        <end position="380"/>
    </location>
</feature>
<dbReference type="Pfam" id="PF04932">
    <property type="entry name" value="Wzy_C"/>
    <property type="match status" value="1"/>
</dbReference>
<dbReference type="RefSeq" id="WP_091942282.1">
    <property type="nucleotide sequence ID" value="NZ_FOSV01000002.1"/>
</dbReference>
<organism evidence="7 8">
    <name type="scientific">Methylorubrum salsuginis</name>
    <dbReference type="NCBI Taxonomy" id="414703"/>
    <lineage>
        <taxon>Bacteria</taxon>
        <taxon>Pseudomonadati</taxon>
        <taxon>Pseudomonadota</taxon>
        <taxon>Alphaproteobacteria</taxon>
        <taxon>Hyphomicrobiales</taxon>
        <taxon>Methylobacteriaceae</taxon>
        <taxon>Methylorubrum</taxon>
    </lineage>
</organism>
<comment type="subcellular location">
    <subcellularLocation>
        <location evidence="1">Membrane</location>
        <topology evidence="1">Multi-pass membrane protein</topology>
    </subcellularLocation>
</comment>
<feature type="transmembrane region" description="Helical" evidence="5">
    <location>
        <begin position="96"/>
        <end position="113"/>
    </location>
</feature>
<evidence type="ECO:0000256" key="3">
    <source>
        <dbReference type="ARBA" id="ARBA00022989"/>
    </source>
</evidence>
<dbReference type="OrthoDB" id="4391260at2"/>
<feature type="domain" description="O-antigen ligase-related" evidence="6">
    <location>
        <begin position="228"/>
        <end position="371"/>
    </location>
</feature>
<evidence type="ECO:0000259" key="6">
    <source>
        <dbReference type="Pfam" id="PF04932"/>
    </source>
</evidence>
<accession>A0A1I4ACH0</accession>
<evidence type="ECO:0000256" key="5">
    <source>
        <dbReference type="SAM" id="Phobius"/>
    </source>
</evidence>
<dbReference type="STRING" id="414703.SAMN04488125_102314"/>
<gene>
    <name evidence="7" type="ORF">SAMN04488125_102314</name>
</gene>
<dbReference type="PANTHER" id="PTHR37422">
    <property type="entry name" value="TEICHURONIC ACID BIOSYNTHESIS PROTEIN TUAE"/>
    <property type="match status" value="1"/>
</dbReference>
<reference evidence="8" key="1">
    <citation type="submission" date="2016-10" db="EMBL/GenBank/DDBJ databases">
        <authorList>
            <person name="Varghese N."/>
            <person name="Submissions S."/>
        </authorList>
    </citation>
    <scope>NUCLEOTIDE SEQUENCE [LARGE SCALE GENOMIC DNA]</scope>
    <source>
        <strain evidence="8">CGMCC 1.6474</strain>
    </source>
</reference>
<feature type="transmembrane region" description="Helical" evidence="5">
    <location>
        <begin position="125"/>
        <end position="146"/>
    </location>
</feature>
<dbReference type="InterPro" id="IPR007016">
    <property type="entry name" value="O-antigen_ligase-rel_domated"/>
</dbReference>
<dbReference type="PANTHER" id="PTHR37422:SF13">
    <property type="entry name" value="LIPOPOLYSACCHARIDE BIOSYNTHESIS PROTEIN PA4999-RELATED"/>
    <property type="match status" value="1"/>
</dbReference>
<evidence type="ECO:0000313" key="7">
    <source>
        <dbReference type="EMBL" id="SFK53496.1"/>
    </source>
</evidence>
<feature type="transmembrane region" description="Helical" evidence="5">
    <location>
        <begin position="192"/>
        <end position="215"/>
    </location>
</feature>
<sequence>MSDTAFPSSTAPALAAPMSAAPRRTTGELWRTLFVVFAVLMCVNAFYATFAGGSDELGGDKAHVPSNRGNLLYVGLWLALYGCSAWVVFRDFLRNGLDLCLVGIMPLAGYIMLSSTWSYDPWASIVPATMLALNMVIAAALASVVHPARFLRIFAWTNVILVAISLALVVITPDTVRTDINRPGLLMTGELFGAYPNKTIHGMSASIAILVLLFLPGSSPRGLRWPALGILTLGLILSNSAASVGGTLAAGATLFAARLLPRFGRPIFAGVTGLSILFALSLPFVGIGEIATALGRSADFTGRTSFWPYGIEAIKERPLFGYGYLSFFSTDPFSKVWRLWEQELYFFTPEFHNTFLDILIALGLVGGVLYLGLLFVSSAVFAHPTLERRCAFLLSAILILFILNSATNYIFLAHNRLPAIFQFYCLFVLCRSYRSAPPGLWVGLVPPLRGAVR</sequence>
<feature type="transmembrane region" description="Helical" evidence="5">
    <location>
        <begin position="29"/>
        <end position="50"/>
    </location>
</feature>
<name>A0A1I4ACH0_9HYPH</name>
<feature type="transmembrane region" description="Helical" evidence="5">
    <location>
        <begin position="267"/>
        <end position="287"/>
    </location>
</feature>
<keyword evidence="2 5" id="KW-0812">Transmembrane</keyword>
<evidence type="ECO:0000256" key="2">
    <source>
        <dbReference type="ARBA" id="ARBA00022692"/>
    </source>
</evidence>
<evidence type="ECO:0000313" key="8">
    <source>
        <dbReference type="Proteomes" id="UP000198804"/>
    </source>
</evidence>
<dbReference type="EMBL" id="FOSV01000002">
    <property type="protein sequence ID" value="SFK53496.1"/>
    <property type="molecule type" value="Genomic_DNA"/>
</dbReference>
<dbReference type="GO" id="GO:0016874">
    <property type="term" value="F:ligase activity"/>
    <property type="evidence" value="ECO:0007669"/>
    <property type="project" value="UniProtKB-KW"/>
</dbReference>
<proteinExistence type="predicted"/>
<keyword evidence="7" id="KW-0436">Ligase</keyword>
<evidence type="ECO:0000256" key="1">
    <source>
        <dbReference type="ARBA" id="ARBA00004141"/>
    </source>
</evidence>
<dbReference type="AlphaFoldDB" id="A0A1I4ACH0"/>
<keyword evidence="8" id="KW-1185">Reference proteome</keyword>
<keyword evidence="3 5" id="KW-1133">Transmembrane helix</keyword>